<proteinExistence type="predicted"/>
<dbReference type="STRING" id="48709.A0A1D2MFT4"/>
<comment type="caution">
    <text evidence="2">The sequence shown here is derived from an EMBL/GenBank/DDBJ whole genome shotgun (WGS) entry which is preliminary data.</text>
</comment>
<name>A0A1D2MFT4_ORCCI</name>
<dbReference type="InterPro" id="IPR000210">
    <property type="entry name" value="BTB/POZ_dom"/>
</dbReference>
<gene>
    <name evidence="2" type="ORF">Ocin01_14859</name>
</gene>
<dbReference type="PROSITE" id="PS50097">
    <property type="entry name" value="BTB"/>
    <property type="match status" value="1"/>
</dbReference>
<dbReference type="SMART" id="SM00225">
    <property type="entry name" value="BTB"/>
    <property type="match status" value="1"/>
</dbReference>
<evidence type="ECO:0000259" key="1">
    <source>
        <dbReference type="PROSITE" id="PS50097"/>
    </source>
</evidence>
<reference evidence="2 3" key="1">
    <citation type="journal article" date="2016" name="Genome Biol. Evol.">
        <title>Gene Family Evolution Reflects Adaptation to Soil Environmental Stressors in the Genome of the Collembolan Orchesella cincta.</title>
        <authorList>
            <person name="Faddeeva-Vakhrusheva A."/>
            <person name="Derks M.F."/>
            <person name="Anvar S.Y."/>
            <person name="Agamennone V."/>
            <person name="Suring W."/>
            <person name="Smit S."/>
            <person name="van Straalen N.M."/>
            <person name="Roelofs D."/>
        </authorList>
    </citation>
    <scope>NUCLEOTIDE SEQUENCE [LARGE SCALE GENOMIC DNA]</scope>
    <source>
        <tissue evidence="2">Mixed pool</tissue>
    </source>
</reference>
<dbReference type="InterPro" id="IPR011333">
    <property type="entry name" value="SKP1/BTB/POZ_sf"/>
</dbReference>
<evidence type="ECO:0000313" key="3">
    <source>
        <dbReference type="Proteomes" id="UP000094527"/>
    </source>
</evidence>
<dbReference type="SUPFAM" id="SSF54695">
    <property type="entry name" value="POZ domain"/>
    <property type="match status" value="1"/>
</dbReference>
<dbReference type="OrthoDB" id="45365at2759"/>
<protein>
    <submittedName>
        <fullName evidence="2">TD and POZ domain-containing protein 1</fullName>
    </submittedName>
</protein>
<dbReference type="Gene3D" id="3.30.710.10">
    <property type="entry name" value="Potassium Channel Kv1.1, Chain A"/>
    <property type="match status" value="1"/>
</dbReference>
<dbReference type="Pfam" id="PF00651">
    <property type="entry name" value="BTB"/>
    <property type="match status" value="1"/>
</dbReference>
<feature type="domain" description="BTB" evidence="1">
    <location>
        <begin position="193"/>
        <end position="261"/>
    </location>
</feature>
<accession>A0A1D2MFT4</accession>
<dbReference type="Proteomes" id="UP000094527">
    <property type="component" value="Unassembled WGS sequence"/>
</dbReference>
<sequence length="325" mass="36154">MYDFKNFNFTNGQDNPTPTEVVSTTEVVKESASITWMIEGESDDTKWEAIKAQAKCFLELGKNKAQPQKLYFFLRDDGNGEEFPDPVMKTLKKEARVCGSHAVASCCILTGGETKTTGLFPARSPQTTAQRAQIPQPSELISDQDFIRIKITLTIYSCKGTQDSTPVEEVAIHSLTKDLGTLYSDGNGEGFFPDLELESKNGIRLKTHKFIVAARSPPLKTRLEELEKETGNEKVAVLKMPELNSQPLRAILHWMYKGELSPLGGLGMADVIKGARTLQLTPLLRICDKKLISLCNRANMFELYQVAKDNAFPNATKDIAQFIKV</sequence>
<keyword evidence="3" id="KW-1185">Reference proteome</keyword>
<evidence type="ECO:0000313" key="2">
    <source>
        <dbReference type="EMBL" id="ODM91823.1"/>
    </source>
</evidence>
<dbReference type="EMBL" id="LJIJ01001409">
    <property type="protein sequence ID" value="ODM91823.1"/>
    <property type="molecule type" value="Genomic_DNA"/>
</dbReference>
<organism evidence="2 3">
    <name type="scientific">Orchesella cincta</name>
    <name type="common">Springtail</name>
    <name type="synonym">Podura cincta</name>
    <dbReference type="NCBI Taxonomy" id="48709"/>
    <lineage>
        <taxon>Eukaryota</taxon>
        <taxon>Metazoa</taxon>
        <taxon>Ecdysozoa</taxon>
        <taxon>Arthropoda</taxon>
        <taxon>Hexapoda</taxon>
        <taxon>Collembola</taxon>
        <taxon>Entomobryomorpha</taxon>
        <taxon>Entomobryoidea</taxon>
        <taxon>Orchesellidae</taxon>
        <taxon>Orchesellinae</taxon>
        <taxon>Orchesella</taxon>
    </lineage>
</organism>
<dbReference type="AlphaFoldDB" id="A0A1D2MFT4"/>